<dbReference type="Proteomes" id="UP001652394">
    <property type="component" value="Unassembled WGS sequence"/>
</dbReference>
<comment type="catalytic activity">
    <reaction evidence="4">
        <text>2-C-methyl-D-erythritol 4-phosphate + CTP + H(+) = 4-CDP-2-C-methyl-D-erythritol + diphosphate</text>
        <dbReference type="Rhea" id="RHEA:13429"/>
        <dbReference type="ChEBI" id="CHEBI:15378"/>
        <dbReference type="ChEBI" id="CHEBI:33019"/>
        <dbReference type="ChEBI" id="CHEBI:37563"/>
        <dbReference type="ChEBI" id="CHEBI:57823"/>
        <dbReference type="ChEBI" id="CHEBI:58262"/>
        <dbReference type="EC" id="2.7.7.60"/>
    </reaction>
</comment>
<evidence type="ECO:0000256" key="4">
    <source>
        <dbReference type="HAMAP-Rule" id="MF_00108"/>
    </source>
</evidence>
<dbReference type="RefSeq" id="WP_059066512.1">
    <property type="nucleotide sequence ID" value="NZ_JAOQJX010000004.1"/>
</dbReference>
<comment type="pathway">
    <text evidence="4">Isoprenoid biosynthesis; isopentenyl diphosphate biosynthesis via DXP pathway; isopentenyl diphosphate from 1-deoxy-D-xylulose 5-phosphate: step 2/6.</text>
</comment>
<evidence type="ECO:0000256" key="2">
    <source>
        <dbReference type="ARBA" id="ARBA00022695"/>
    </source>
</evidence>
<name>A0ABT2T9F3_9FIRM</name>
<evidence type="ECO:0000313" key="6">
    <source>
        <dbReference type="Proteomes" id="UP001652394"/>
    </source>
</evidence>
<comment type="similarity">
    <text evidence="4">Belongs to the IspD/TarI cytidylyltransferase family. IspD subfamily.</text>
</comment>
<dbReference type="GO" id="GO:0050518">
    <property type="term" value="F:2-C-methyl-D-erythritol 4-phosphate cytidylyltransferase activity"/>
    <property type="evidence" value="ECO:0007669"/>
    <property type="project" value="UniProtKB-EC"/>
</dbReference>
<comment type="caution">
    <text evidence="5">The sequence shown here is derived from an EMBL/GenBank/DDBJ whole genome shotgun (WGS) entry which is preliminary data.</text>
</comment>
<dbReference type="Gene3D" id="3.90.550.10">
    <property type="entry name" value="Spore Coat Polysaccharide Biosynthesis Protein SpsA, Chain A"/>
    <property type="match status" value="1"/>
</dbReference>
<comment type="function">
    <text evidence="4">Catalyzes the formation of 4-diphosphocytidyl-2-C-methyl-D-erythritol from CTP and 2-C-methyl-D-erythritol 4-phosphate (MEP).</text>
</comment>
<evidence type="ECO:0000313" key="5">
    <source>
        <dbReference type="EMBL" id="MCU6746905.1"/>
    </source>
</evidence>
<keyword evidence="1 4" id="KW-0808">Transferase</keyword>
<evidence type="ECO:0000256" key="1">
    <source>
        <dbReference type="ARBA" id="ARBA00022679"/>
    </source>
</evidence>
<evidence type="ECO:0000256" key="3">
    <source>
        <dbReference type="ARBA" id="ARBA00023229"/>
    </source>
</evidence>
<dbReference type="NCBIfam" id="TIGR00453">
    <property type="entry name" value="ispD"/>
    <property type="match status" value="1"/>
</dbReference>
<gene>
    <name evidence="4 5" type="primary">ispD</name>
    <name evidence="5" type="ORF">OCV51_04435</name>
</gene>
<dbReference type="PANTHER" id="PTHR32125:SF4">
    <property type="entry name" value="2-C-METHYL-D-ERYTHRITOL 4-PHOSPHATE CYTIDYLYLTRANSFERASE, CHLOROPLASTIC"/>
    <property type="match status" value="1"/>
</dbReference>
<keyword evidence="2 4" id="KW-0548">Nucleotidyltransferase</keyword>
<feature type="site" description="Transition state stabilizer" evidence="4">
    <location>
        <position position="18"/>
    </location>
</feature>
<sequence>MEKKKCTAIVLAAGQGRRMGTKVRKQYVLLEGRPILYYSLHVFDLSPYIDEIVLVVGKGEEEYCRKEIVEKYGIQKVRRIIPGGAERYHSVWKGLSEIEGEGYVFVHDGARPFVDTAMIERAYEAVCVCKACVVGMPVKDTIKLADEEEFVKETPKREFVWLVQTPQVFDAALLKEAYELLSHKTHIQVTDDAMVVEQMLQYPVKLVCGSYENIKITTPEDLEVAKVFLSRKPLTQ</sequence>
<dbReference type="InterPro" id="IPR029044">
    <property type="entry name" value="Nucleotide-diphossugar_trans"/>
</dbReference>
<feature type="site" description="Positions MEP for the nucleophilic attack" evidence="4">
    <location>
        <position position="215"/>
    </location>
</feature>
<feature type="site" description="Positions MEP for the nucleophilic attack" evidence="4">
    <location>
        <position position="157"/>
    </location>
</feature>
<dbReference type="InterPro" id="IPR001228">
    <property type="entry name" value="IspD"/>
</dbReference>
<proteinExistence type="inferred from homology"/>
<dbReference type="CDD" id="cd02516">
    <property type="entry name" value="CDP-ME_synthetase"/>
    <property type="match status" value="1"/>
</dbReference>
<dbReference type="InterPro" id="IPR050088">
    <property type="entry name" value="IspD/TarI_cytidylyltransf_bact"/>
</dbReference>
<dbReference type="EMBL" id="JAOQJX010000004">
    <property type="protein sequence ID" value="MCU6746905.1"/>
    <property type="molecule type" value="Genomic_DNA"/>
</dbReference>
<keyword evidence="3 4" id="KW-0414">Isoprene biosynthesis</keyword>
<dbReference type="InterPro" id="IPR034683">
    <property type="entry name" value="IspD/TarI"/>
</dbReference>
<dbReference type="PANTHER" id="PTHR32125">
    <property type="entry name" value="2-C-METHYL-D-ERYTHRITOL 4-PHOSPHATE CYTIDYLYLTRANSFERASE, CHLOROPLASTIC"/>
    <property type="match status" value="1"/>
</dbReference>
<accession>A0ABT2T9F3</accession>
<dbReference type="SUPFAM" id="SSF53448">
    <property type="entry name" value="Nucleotide-diphospho-sugar transferases"/>
    <property type="match status" value="1"/>
</dbReference>
<dbReference type="EC" id="2.7.7.60" evidence="4"/>
<reference evidence="5 6" key="1">
    <citation type="journal article" date="2021" name="ISME Commun">
        <title>Automated analysis of genomic sequences facilitates high-throughput and comprehensive description of bacteria.</title>
        <authorList>
            <person name="Hitch T.C.A."/>
        </authorList>
    </citation>
    <scope>NUCLEOTIDE SEQUENCE [LARGE SCALE GENOMIC DNA]</scope>
    <source>
        <strain evidence="5 6">H2_18</strain>
    </source>
</reference>
<feature type="site" description="Transition state stabilizer" evidence="4">
    <location>
        <position position="25"/>
    </location>
</feature>
<dbReference type="HAMAP" id="MF_00108">
    <property type="entry name" value="IspD"/>
    <property type="match status" value="1"/>
</dbReference>
<dbReference type="Pfam" id="PF01128">
    <property type="entry name" value="IspD"/>
    <property type="match status" value="1"/>
</dbReference>
<organism evidence="5 6">
    <name type="scientific">Faecalicatena acetigenes</name>
    <dbReference type="NCBI Taxonomy" id="2981790"/>
    <lineage>
        <taxon>Bacteria</taxon>
        <taxon>Bacillati</taxon>
        <taxon>Bacillota</taxon>
        <taxon>Clostridia</taxon>
        <taxon>Lachnospirales</taxon>
        <taxon>Lachnospiraceae</taxon>
        <taxon>Faecalicatena</taxon>
    </lineage>
</organism>
<protein>
    <recommendedName>
        <fullName evidence="4">2-C-methyl-D-erythritol 4-phosphate cytidylyltransferase</fullName>
        <ecNumber evidence="4">2.7.7.60</ecNumber>
    </recommendedName>
    <alternativeName>
        <fullName evidence="4">4-diphosphocytidyl-2C-methyl-D-erythritol synthase</fullName>
    </alternativeName>
    <alternativeName>
        <fullName evidence="4">MEP cytidylyltransferase</fullName>
        <shortName evidence="4">MCT</shortName>
    </alternativeName>
</protein>
<keyword evidence="6" id="KW-1185">Reference proteome</keyword>